<keyword evidence="2" id="KW-1185">Reference proteome</keyword>
<reference evidence="2" key="1">
    <citation type="journal article" date="2024" name="Proc. Natl. Acad. Sci. U.S.A.">
        <title>Extraordinary preservation of gene collinearity over three hundred million years revealed in homosporous lycophytes.</title>
        <authorList>
            <person name="Li C."/>
            <person name="Wickell D."/>
            <person name="Kuo L.Y."/>
            <person name="Chen X."/>
            <person name="Nie B."/>
            <person name="Liao X."/>
            <person name="Peng D."/>
            <person name="Ji J."/>
            <person name="Jenkins J."/>
            <person name="Williams M."/>
            <person name="Shu S."/>
            <person name="Plott C."/>
            <person name="Barry K."/>
            <person name="Rajasekar S."/>
            <person name="Grimwood J."/>
            <person name="Han X."/>
            <person name="Sun S."/>
            <person name="Hou Z."/>
            <person name="He W."/>
            <person name="Dai G."/>
            <person name="Sun C."/>
            <person name="Schmutz J."/>
            <person name="Leebens-Mack J.H."/>
            <person name="Li F.W."/>
            <person name="Wang L."/>
        </authorList>
    </citation>
    <scope>NUCLEOTIDE SEQUENCE [LARGE SCALE GENOMIC DNA]</scope>
    <source>
        <strain evidence="2">cv. PW_Plant_1</strain>
    </source>
</reference>
<name>A0ACC2D0A3_DIPCM</name>
<accession>A0ACC2D0A3</accession>
<comment type="caution">
    <text evidence="1">The sequence shown here is derived from an EMBL/GenBank/DDBJ whole genome shotgun (WGS) entry which is preliminary data.</text>
</comment>
<organism evidence="1 2">
    <name type="scientific">Diphasiastrum complanatum</name>
    <name type="common">Issler's clubmoss</name>
    <name type="synonym">Lycopodium complanatum</name>
    <dbReference type="NCBI Taxonomy" id="34168"/>
    <lineage>
        <taxon>Eukaryota</taxon>
        <taxon>Viridiplantae</taxon>
        <taxon>Streptophyta</taxon>
        <taxon>Embryophyta</taxon>
        <taxon>Tracheophyta</taxon>
        <taxon>Lycopodiopsida</taxon>
        <taxon>Lycopodiales</taxon>
        <taxon>Lycopodiaceae</taxon>
        <taxon>Lycopodioideae</taxon>
        <taxon>Diphasiastrum</taxon>
    </lineage>
</organism>
<dbReference type="EMBL" id="CM055099">
    <property type="protein sequence ID" value="KAJ7547630.1"/>
    <property type="molecule type" value="Genomic_DNA"/>
</dbReference>
<sequence length="275" mass="30187">MSSLATTSHPAAFPNSGFPTNGSPTLASVRLSRFRCCADSSPANSTSSAKRTNNNSQDRSKFVDTRIHWGSSTEGWIGGDESPSSLPSGSESNSSHDPIKEPQDQSGAALRDALVGLILKASGTHYQYLGVSPTADLDEIKTAYRRLSKEYHPDTTSLPLEVAAQKFVRLKEAYNVLSSVEERQFYDWKLAQEISKQQGGQFLWPYEVDKTQEGAGPGSSWNSKDYEYESRDPVDILGGRNMPLSEQAQSALLFDFLALFVSIASIIYAAFFKHK</sequence>
<protein>
    <submittedName>
        <fullName evidence="1">Uncharacterized protein</fullName>
    </submittedName>
</protein>
<evidence type="ECO:0000313" key="1">
    <source>
        <dbReference type="EMBL" id="KAJ7547630.1"/>
    </source>
</evidence>
<gene>
    <name evidence="1" type="ORF">O6H91_08G095900</name>
</gene>
<proteinExistence type="predicted"/>
<dbReference type="Proteomes" id="UP001162992">
    <property type="component" value="Chromosome 8"/>
</dbReference>
<evidence type="ECO:0000313" key="2">
    <source>
        <dbReference type="Proteomes" id="UP001162992"/>
    </source>
</evidence>